<feature type="transmembrane region" description="Helical" evidence="8">
    <location>
        <begin position="6"/>
        <end position="25"/>
    </location>
</feature>
<evidence type="ECO:0000256" key="2">
    <source>
        <dbReference type="ARBA" id="ARBA00009370"/>
    </source>
</evidence>
<dbReference type="OrthoDB" id="9815782at2"/>
<evidence type="ECO:0000313" key="12">
    <source>
        <dbReference type="Proteomes" id="UP000199233"/>
    </source>
</evidence>
<feature type="active site" evidence="7">
    <location>
        <position position="80"/>
    </location>
</feature>
<dbReference type="GO" id="GO:0016020">
    <property type="term" value="C:membrane"/>
    <property type="evidence" value="ECO:0007669"/>
    <property type="project" value="UniProtKB-SubCell"/>
</dbReference>
<evidence type="ECO:0000256" key="5">
    <source>
        <dbReference type="ARBA" id="ARBA00022670"/>
    </source>
</evidence>
<dbReference type="GO" id="GO:0004252">
    <property type="term" value="F:serine-type endopeptidase activity"/>
    <property type="evidence" value="ECO:0007669"/>
    <property type="project" value="InterPro"/>
</dbReference>
<keyword evidence="8" id="KW-0472">Membrane</keyword>
<dbReference type="Gene3D" id="2.10.109.10">
    <property type="entry name" value="Umud Fragment, subunit A"/>
    <property type="match status" value="1"/>
</dbReference>
<dbReference type="PROSITE" id="PS00501">
    <property type="entry name" value="SPASE_I_1"/>
    <property type="match status" value="1"/>
</dbReference>
<dbReference type="EMBL" id="FOFS01000008">
    <property type="protein sequence ID" value="SEQ59984.1"/>
    <property type="molecule type" value="Genomic_DNA"/>
</dbReference>
<feature type="active site" evidence="7">
    <location>
        <position position="135"/>
    </location>
</feature>
<evidence type="ECO:0000256" key="4">
    <source>
        <dbReference type="ARBA" id="ARBA00019232"/>
    </source>
</evidence>
<keyword evidence="6 8" id="KW-0378">Hydrolase</keyword>
<dbReference type="PANTHER" id="PTHR43390">
    <property type="entry name" value="SIGNAL PEPTIDASE I"/>
    <property type="match status" value="1"/>
</dbReference>
<dbReference type="SUPFAM" id="SSF51306">
    <property type="entry name" value="LexA/Signal peptidase"/>
    <property type="match status" value="1"/>
</dbReference>
<feature type="domain" description="Peptidase S26" evidence="10">
    <location>
        <begin position="51"/>
        <end position="250"/>
    </location>
</feature>
<comment type="similarity">
    <text evidence="2 9">Belongs to the peptidase S26 family.</text>
</comment>
<organism evidence="11 12">
    <name type="scientific">Solimonas aquatica</name>
    <dbReference type="NCBI Taxonomy" id="489703"/>
    <lineage>
        <taxon>Bacteria</taxon>
        <taxon>Pseudomonadati</taxon>
        <taxon>Pseudomonadota</taxon>
        <taxon>Gammaproteobacteria</taxon>
        <taxon>Nevskiales</taxon>
        <taxon>Nevskiaceae</taxon>
        <taxon>Solimonas</taxon>
    </lineage>
</organism>
<evidence type="ECO:0000259" key="10">
    <source>
        <dbReference type="Pfam" id="PF10502"/>
    </source>
</evidence>
<comment type="subcellular location">
    <subcellularLocation>
        <location evidence="9">Membrane</location>
        <topology evidence="9">Multi-pass membrane protein</topology>
    </subcellularLocation>
</comment>
<dbReference type="PRINTS" id="PR00727">
    <property type="entry name" value="LEADERPTASE"/>
</dbReference>
<dbReference type="Proteomes" id="UP000199233">
    <property type="component" value="Unassembled WGS sequence"/>
</dbReference>
<proteinExistence type="inferred from homology"/>
<evidence type="ECO:0000256" key="7">
    <source>
        <dbReference type="PIRSR" id="PIRSR600223-1"/>
    </source>
</evidence>
<dbReference type="NCBIfam" id="TIGR02227">
    <property type="entry name" value="sigpep_I_bact"/>
    <property type="match status" value="1"/>
</dbReference>
<dbReference type="InterPro" id="IPR019756">
    <property type="entry name" value="Pept_S26A_signal_pept_1_Ser-AS"/>
</dbReference>
<dbReference type="EC" id="3.4.21.89" evidence="3 8"/>
<evidence type="ECO:0000256" key="6">
    <source>
        <dbReference type="ARBA" id="ARBA00022801"/>
    </source>
</evidence>
<keyword evidence="5 8" id="KW-0645">Protease</keyword>
<reference evidence="11 12" key="1">
    <citation type="submission" date="2016-10" db="EMBL/GenBank/DDBJ databases">
        <authorList>
            <person name="de Groot N.N."/>
        </authorList>
    </citation>
    <scope>NUCLEOTIDE SEQUENCE [LARGE SCALE GENOMIC DNA]</scope>
    <source>
        <strain evidence="11 12">DSM 25927</strain>
    </source>
</reference>
<accession>A0A1H9HCE2</accession>
<dbReference type="GO" id="GO:0009003">
    <property type="term" value="F:signal peptidase activity"/>
    <property type="evidence" value="ECO:0007669"/>
    <property type="project" value="UniProtKB-EC"/>
</dbReference>
<gene>
    <name evidence="11" type="ORF">SAMN04488038_108115</name>
</gene>
<sequence>MQGIHFDFAVILSVLTLLTGVVWLLDKLLLGPARRRKLTVDAVDQPGAFVDFCRSFFPVIFAVLMLRSFLAEPFRIPSGSMLPTLLVGDFILVNKFTYGLRDPVFHHKFVAMGEPQRGDVVVFRWPVDPSKDFIKRIVGLPGDRIVYRNKQLFVNDVPATLDADGVFSGANLPPPGVAYRMREHLPRAENQTIDHAILVNPDRPGDDFEFIVPPGEYFAMGDNRDGSDDSRHWGTLPEANLVGRAFFIWMSWDAERMRVNFSRIGSSVR</sequence>
<evidence type="ECO:0000313" key="11">
    <source>
        <dbReference type="EMBL" id="SEQ59984.1"/>
    </source>
</evidence>
<dbReference type="InterPro" id="IPR036286">
    <property type="entry name" value="LexA/Signal_pep-like_sf"/>
</dbReference>
<evidence type="ECO:0000256" key="8">
    <source>
        <dbReference type="RuleBase" id="RU003993"/>
    </source>
</evidence>
<keyword evidence="8" id="KW-1133">Transmembrane helix</keyword>
<feature type="transmembrane region" description="Helical" evidence="8">
    <location>
        <begin position="46"/>
        <end position="70"/>
    </location>
</feature>
<dbReference type="PROSITE" id="PS00760">
    <property type="entry name" value="SPASE_I_2"/>
    <property type="match status" value="1"/>
</dbReference>
<comment type="catalytic activity">
    <reaction evidence="1 8">
        <text>Cleavage of hydrophobic, N-terminal signal or leader sequences from secreted and periplasmic proteins.</text>
        <dbReference type="EC" id="3.4.21.89"/>
    </reaction>
</comment>
<dbReference type="AlphaFoldDB" id="A0A1H9HCE2"/>
<dbReference type="CDD" id="cd06530">
    <property type="entry name" value="S26_SPase_I"/>
    <property type="match status" value="1"/>
</dbReference>
<dbReference type="InterPro" id="IPR000223">
    <property type="entry name" value="Pept_S26A_signal_pept_1"/>
</dbReference>
<dbReference type="STRING" id="489703.SAMN04488038_108115"/>
<keyword evidence="8" id="KW-0812">Transmembrane</keyword>
<dbReference type="InterPro" id="IPR019533">
    <property type="entry name" value="Peptidase_S26"/>
</dbReference>
<evidence type="ECO:0000256" key="9">
    <source>
        <dbReference type="RuleBase" id="RU362042"/>
    </source>
</evidence>
<evidence type="ECO:0000256" key="3">
    <source>
        <dbReference type="ARBA" id="ARBA00013208"/>
    </source>
</evidence>
<dbReference type="Pfam" id="PF10502">
    <property type="entry name" value="Peptidase_S26"/>
    <property type="match status" value="1"/>
</dbReference>
<keyword evidence="12" id="KW-1185">Reference proteome</keyword>
<dbReference type="PANTHER" id="PTHR43390:SF1">
    <property type="entry name" value="CHLOROPLAST PROCESSING PEPTIDASE"/>
    <property type="match status" value="1"/>
</dbReference>
<dbReference type="InterPro" id="IPR019757">
    <property type="entry name" value="Pept_S26A_signal_pept_1_Lys-AS"/>
</dbReference>
<dbReference type="RefSeq" id="WP_093285976.1">
    <property type="nucleotide sequence ID" value="NZ_FOFS01000008.1"/>
</dbReference>
<evidence type="ECO:0000256" key="1">
    <source>
        <dbReference type="ARBA" id="ARBA00000677"/>
    </source>
</evidence>
<protein>
    <recommendedName>
        <fullName evidence="4 8">Signal peptidase I</fullName>
        <ecNumber evidence="3 8">3.4.21.89</ecNumber>
    </recommendedName>
</protein>
<name>A0A1H9HCE2_9GAMM</name>
<dbReference type="GO" id="GO:0006465">
    <property type="term" value="P:signal peptide processing"/>
    <property type="evidence" value="ECO:0007669"/>
    <property type="project" value="InterPro"/>
</dbReference>